<dbReference type="Pfam" id="PF12787">
    <property type="entry name" value="EcsC"/>
    <property type="match status" value="1"/>
</dbReference>
<dbReference type="PANTHER" id="PTHR41260:SF1">
    <property type="entry name" value="PROTEIN ECSC"/>
    <property type="match status" value="1"/>
</dbReference>
<dbReference type="PANTHER" id="PTHR41260">
    <property type="entry name" value="PROTEIN ECSC"/>
    <property type="match status" value="1"/>
</dbReference>
<dbReference type="RefSeq" id="WP_152739656.1">
    <property type="nucleotide sequence ID" value="NZ_JACAQA010000003.1"/>
</dbReference>
<accession>A0A7Y7WMI8</accession>
<dbReference type="InterPro" id="IPR024787">
    <property type="entry name" value="EcsC"/>
</dbReference>
<comment type="caution">
    <text evidence="1">The sequence shown here is derived from an EMBL/GenBank/DDBJ whole genome shotgun (WGS) entry which is preliminary data.</text>
</comment>
<reference evidence="1 2" key="1">
    <citation type="submission" date="2020-04" db="EMBL/GenBank/DDBJ databases">
        <title>Molecular characterization of pseudomonads from Agaricus bisporus reveal novel blotch 2 pathogens in Western Europe.</title>
        <authorList>
            <person name="Taparia T."/>
            <person name="Krijger M."/>
            <person name="Haynes E."/>
            <person name="Elpinstone J.G."/>
            <person name="Noble R."/>
            <person name="Van Der Wolf J."/>
        </authorList>
    </citation>
    <scope>NUCLEOTIDE SEQUENCE [LARGE SCALE GENOMIC DNA]</scope>
    <source>
        <strain evidence="1 2">G9001</strain>
    </source>
</reference>
<sequence length="248" mass="26484">MSFSEDDRNELQCAKNLLENPGFVAKLTNIIGMPIEVALAQLPKSITKRIAGITQSALVKALDAAVFTMKDIPGEGPSNLWHKTGIAVSGGVGGFFGFAGLSVELPLSTSIMLRSIADIARSHDERIDTDEAKQACLAVFALGGRSTKDDDSETGYYTVRAALAKSLSDGSILKLIATIAERFSIHVGEKAAAQAIPAIGAVGGALINLAFINHFQDMARGHFIIRKLERRYGQEAVQQLYQSLPARG</sequence>
<gene>
    <name evidence="1" type="ORF">HX830_04800</name>
</gene>
<protein>
    <submittedName>
        <fullName evidence="1">EcsC family protein</fullName>
    </submittedName>
</protein>
<evidence type="ECO:0000313" key="2">
    <source>
        <dbReference type="Proteomes" id="UP000522864"/>
    </source>
</evidence>
<dbReference type="AlphaFoldDB" id="A0A7Y7WMI8"/>
<proteinExistence type="predicted"/>
<dbReference type="EMBL" id="JACAQA010000003">
    <property type="protein sequence ID" value="NWB84194.1"/>
    <property type="molecule type" value="Genomic_DNA"/>
</dbReference>
<evidence type="ECO:0000313" key="1">
    <source>
        <dbReference type="EMBL" id="NWB84194.1"/>
    </source>
</evidence>
<name>A0A7Y7WMI8_9PSED</name>
<dbReference type="Proteomes" id="UP000522864">
    <property type="component" value="Unassembled WGS sequence"/>
</dbReference>
<organism evidence="1 2">
    <name type="scientific">Pseudomonas gingeri</name>
    <dbReference type="NCBI Taxonomy" id="117681"/>
    <lineage>
        <taxon>Bacteria</taxon>
        <taxon>Pseudomonadati</taxon>
        <taxon>Pseudomonadota</taxon>
        <taxon>Gammaproteobacteria</taxon>
        <taxon>Pseudomonadales</taxon>
        <taxon>Pseudomonadaceae</taxon>
        <taxon>Pseudomonas</taxon>
    </lineage>
</organism>